<feature type="domain" description="C2H2-type" evidence="3">
    <location>
        <begin position="150"/>
        <end position="175"/>
    </location>
</feature>
<evidence type="ECO:0000259" key="3">
    <source>
        <dbReference type="PROSITE" id="PS50157"/>
    </source>
</evidence>
<dbReference type="EMBL" id="MLKD01000001">
    <property type="protein sequence ID" value="OQE32086.1"/>
    <property type="molecule type" value="Genomic_DNA"/>
</dbReference>
<evidence type="ECO:0000313" key="5">
    <source>
        <dbReference type="Proteomes" id="UP000191285"/>
    </source>
</evidence>
<keyword evidence="1" id="KW-0479">Metal-binding</keyword>
<gene>
    <name evidence="4" type="ORF">PENSTE_c001G07728</name>
</gene>
<dbReference type="Gene3D" id="3.30.160.60">
    <property type="entry name" value="Classic Zinc Finger"/>
    <property type="match status" value="1"/>
</dbReference>
<keyword evidence="5" id="KW-1185">Reference proteome</keyword>
<dbReference type="STRING" id="303698.A0A1V6U0Q0"/>
<keyword evidence="1" id="KW-0862">Zinc</keyword>
<dbReference type="PROSITE" id="PS00028">
    <property type="entry name" value="ZINC_FINGER_C2H2_1"/>
    <property type="match status" value="1"/>
</dbReference>
<dbReference type="OrthoDB" id="654211at2759"/>
<reference evidence="5" key="1">
    <citation type="journal article" date="2017" name="Nat. Microbiol.">
        <title>Global analysis of biosynthetic gene clusters reveals vast potential of secondary metabolite production in Penicillium species.</title>
        <authorList>
            <person name="Nielsen J.C."/>
            <person name="Grijseels S."/>
            <person name="Prigent S."/>
            <person name="Ji B."/>
            <person name="Dainat J."/>
            <person name="Nielsen K.F."/>
            <person name="Frisvad J.C."/>
            <person name="Workman M."/>
            <person name="Nielsen J."/>
        </authorList>
    </citation>
    <scope>NUCLEOTIDE SEQUENCE [LARGE SCALE GENOMIC DNA]</scope>
    <source>
        <strain evidence="5">IBT 24891</strain>
    </source>
</reference>
<dbReference type="InterPro" id="IPR036236">
    <property type="entry name" value="Znf_C2H2_sf"/>
</dbReference>
<accession>A0A1V6U0Q0</accession>
<organism evidence="4 5">
    <name type="scientific">Penicillium steckii</name>
    <dbReference type="NCBI Taxonomy" id="303698"/>
    <lineage>
        <taxon>Eukaryota</taxon>
        <taxon>Fungi</taxon>
        <taxon>Dikarya</taxon>
        <taxon>Ascomycota</taxon>
        <taxon>Pezizomycotina</taxon>
        <taxon>Eurotiomycetes</taxon>
        <taxon>Eurotiomycetidae</taxon>
        <taxon>Eurotiales</taxon>
        <taxon>Aspergillaceae</taxon>
        <taxon>Penicillium</taxon>
    </lineage>
</organism>
<comment type="caution">
    <text evidence="4">The sequence shown here is derived from an EMBL/GenBank/DDBJ whole genome shotgun (WGS) entry which is preliminary data.</text>
</comment>
<keyword evidence="1" id="KW-0863">Zinc-finger</keyword>
<dbReference type="SMART" id="SM00355">
    <property type="entry name" value="ZnF_C2H2"/>
    <property type="match status" value="2"/>
</dbReference>
<proteinExistence type="predicted"/>
<dbReference type="InterPro" id="IPR013087">
    <property type="entry name" value="Znf_C2H2_type"/>
</dbReference>
<feature type="region of interest" description="Disordered" evidence="2">
    <location>
        <begin position="130"/>
        <end position="149"/>
    </location>
</feature>
<dbReference type="PROSITE" id="PS50157">
    <property type="entry name" value="ZINC_FINGER_C2H2_2"/>
    <property type="match status" value="1"/>
</dbReference>
<dbReference type="GO" id="GO:0008270">
    <property type="term" value="F:zinc ion binding"/>
    <property type="evidence" value="ECO:0007669"/>
    <property type="project" value="UniProtKB-KW"/>
</dbReference>
<evidence type="ECO:0000256" key="1">
    <source>
        <dbReference type="PROSITE-ProRule" id="PRU00042"/>
    </source>
</evidence>
<evidence type="ECO:0000313" key="4">
    <source>
        <dbReference type="EMBL" id="OQE32086.1"/>
    </source>
</evidence>
<dbReference type="SUPFAM" id="SSF57667">
    <property type="entry name" value="beta-beta-alpha zinc fingers"/>
    <property type="match status" value="1"/>
</dbReference>
<name>A0A1V6U0Q0_9EURO</name>
<dbReference type="AlphaFoldDB" id="A0A1V6U0Q0"/>
<evidence type="ECO:0000256" key="2">
    <source>
        <dbReference type="SAM" id="MobiDB-lite"/>
    </source>
</evidence>
<sequence length="178" mass="20418">MAFYNPNEYLYGQSSSEQFEFEELFRNRISDVDLYTTLDPFFQSAHSKLLSMDQTLNFPRDIADIGLVTPSFLENTPTTSFSTCSTYDATLGDPTTQEPAQSNRSQSGQSMENPKSFLCDWPNCTRREPFSTKGSLTRHRKTQHTDGPTLKCPKGCDKLFRRKDNLDQHLRSGIHWKV</sequence>
<dbReference type="Proteomes" id="UP000191285">
    <property type="component" value="Unassembled WGS sequence"/>
</dbReference>
<dbReference type="Pfam" id="PF00096">
    <property type="entry name" value="zf-C2H2"/>
    <property type="match status" value="1"/>
</dbReference>
<feature type="region of interest" description="Disordered" evidence="2">
    <location>
        <begin position="84"/>
        <end position="113"/>
    </location>
</feature>
<protein>
    <recommendedName>
        <fullName evidence="3">C2H2-type domain-containing protein</fullName>
    </recommendedName>
</protein>